<evidence type="ECO:0000256" key="3">
    <source>
        <dbReference type="ARBA" id="ARBA00022839"/>
    </source>
</evidence>
<feature type="domain" description="Exonuclease" evidence="6">
    <location>
        <begin position="232"/>
        <end position="390"/>
    </location>
</feature>
<dbReference type="InterPro" id="IPR047021">
    <property type="entry name" value="REXO1/3/4-like"/>
</dbReference>
<feature type="compositionally biased region" description="Basic and acidic residues" evidence="4">
    <location>
        <begin position="1"/>
        <end position="19"/>
    </location>
</feature>
<evidence type="ECO:0000256" key="4">
    <source>
        <dbReference type="SAM" id="MobiDB-lite"/>
    </source>
</evidence>
<keyword evidence="8" id="KW-1185">Reference proteome</keyword>
<dbReference type="EMBL" id="CATNWA010018351">
    <property type="protein sequence ID" value="CAI9606839.1"/>
    <property type="molecule type" value="Genomic_DNA"/>
</dbReference>
<evidence type="ECO:0000313" key="7">
    <source>
        <dbReference type="EMBL" id="CAI9606839.1"/>
    </source>
</evidence>
<name>A0ABN9GBN7_9NEOB</name>
<dbReference type="Proteomes" id="UP001162483">
    <property type="component" value="Unassembled WGS sequence"/>
</dbReference>
<dbReference type="SMART" id="SM00360">
    <property type="entry name" value="RRM"/>
    <property type="match status" value="1"/>
</dbReference>
<keyword evidence="2" id="KW-0378">Hydrolase</keyword>
<feature type="domain" description="RRM" evidence="5">
    <location>
        <begin position="521"/>
        <end position="590"/>
    </location>
</feature>
<evidence type="ECO:0000259" key="6">
    <source>
        <dbReference type="SMART" id="SM00479"/>
    </source>
</evidence>
<evidence type="ECO:0000313" key="8">
    <source>
        <dbReference type="Proteomes" id="UP001162483"/>
    </source>
</evidence>
<keyword evidence="1" id="KW-0540">Nuclease</keyword>
<dbReference type="InterPro" id="IPR035979">
    <property type="entry name" value="RBD_domain_sf"/>
</dbReference>
<evidence type="ECO:0000256" key="1">
    <source>
        <dbReference type="ARBA" id="ARBA00022722"/>
    </source>
</evidence>
<evidence type="ECO:0008006" key="9">
    <source>
        <dbReference type="Google" id="ProtNLM"/>
    </source>
</evidence>
<proteinExistence type="predicted"/>
<evidence type="ECO:0000259" key="5">
    <source>
        <dbReference type="SMART" id="SM00360"/>
    </source>
</evidence>
<dbReference type="Gene3D" id="3.30.420.10">
    <property type="entry name" value="Ribonuclease H-like superfamily/Ribonuclease H"/>
    <property type="match status" value="1"/>
</dbReference>
<dbReference type="CDD" id="cd06145">
    <property type="entry name" value="REX1_like"/>
    <property type="match status" value="1"/>
</dbReference>
<evidence type="ECO:0000256" key="2">
    <source>
        <dbReference type="ARBA" id="ARBA00022801"/>
    </source>
</evidence>
<dbReference type="PANTHER" id="PTHR12801:SF82">
    <property type="entry name" value="RNA EXONUCLEASE 5"/>
    <property type="match status" value="1"/>
</dbReference>
<feature type="region of interest" description="Disordered" evidence="4">
    <location>
        <begin position="1"/>
        <end position="25"/>
    </location>
</feature>
<dbReference type="SUPFAM" id="SSF54928">
    <property type="entry name" value="RNA-binding domain, RBD"/>
    <property type="match status" value="1"/>
</dbReference>
<organism evidence="7 8">
    <name type="scientific">Staurois parvus</name>
    <dbReference type="NCBI Taxonomy" id="386267"/>
    <lineage>
        <taxon>Eukaryota</taxon>
        <taxon>Metazoa</taxon>
        <taxon>Chordata</taxon>
        <taxon>Craniata</taxon>
        <taxon>Vertebrata</taxon>
        <taxon>Euteleostomi</taxon>
        <taxon>Amphibia</taxon>
        <taxon>Batrachia</taxon>
        <taxon>Anura</taxon>
        <taxon>Neobatrachia</taxon>
        <taxon>Ranoidea</taxon>
        <taxon>Ranidae</taxon>
        <taxon>Staurois</taxon>
    </lineage>
</organism>
<dbReference type="InterPro" id="IPR012677">
    <property type="entry name" value="Nucleotide-bd_a/b_plait_sf"/>
</dbReference>
<protein>
    <recommendedName>
        <fullName evidence="9">RNA exonuclease 5</fullName>
    </recommendedName>
</protein>
<dbReference type="Gene3D" id="3.30.70.330">
    <property type="match status" value="1"/>
</dbReference>
<comment type="caution">
    <text evidence="7">The sequence shown here is derived from an EMBL/GenBank/DDBJ whole genome shotgun (WGS) entry which is preliminary data.</text>
</comment>
<dbReference type="Pfam" id="PF00076">
    <property type="entry name" value="RRM_1"/>
    <property type="match status" value="1"/>
</dbReference>
<dbReference type="InterPro" id="IPR012337">
    <property type="entry name" value="RNaseH-like_sf"/>
</dbReference>
<dbReference type="SMART" id="SM00479">
    <property type="entry name" value="EXOIII"/>
    <property type="match status" value="1"/>
</dbReference>
<dbReference type="SUPFAM" id="SSF53098">
    <property type="entry name" value="Ribonuclease H-like"/>
    <property type="match status" value="1"/>
</dbReference>
<accession>A0ABN9GBN7</accession>
<dbReference type="InterPro" id="IPR000504">
    <property type="entry name" value="RRM_dom"/>
</dbReference>
<sequence>MKQEIVKKYKRPHGDEEKQTRKKRKIQLETSEMTNFAKKAPRLSSALFSDSCEIQHGSLHQLIKYAVLGKEHTTQASWCSIHHQKRLHGVVVIVLENLSQHHFYQFYMHFHCLRRLFQHRFSLPPPPSDFIALLVGLDLDDDKARTEEQASSNDFHGRLNDPVNKLNSFSATTYNLACNPILRKYGKERHGLTRYLLTEEEMRNNDYPCVGSPDTENYVHSNCMDDPTDSSPLFGLDCEMCLTIRGNELTRVSLVDSSGYCVLDELVVPDNPIRHYLTRFSGITKKMLLPVKTKLKDVQEKLKEILPRDAVLVGHSLNSDLRALQMIHRNVIDTSLLFTREFGRRFRLKFLAQAVLQIDIQSEDLVGHMPSEDAVTALKLAQYFIEFGPEKVADLNLESVFLRANNELNKEGEKISEIKENGLVPHLQSQHTDKISLVDSLQKVGQKITYVTRMDAVNSPTCLAQLENVLCASNEEILNRAGDVVPLSPLTIVNYHPGNIFSRHSKDTNEKVIRKYEEMITIFAGPFKEPVCLKSVKVHFQSCGPIHSLNIILDNYQPHVCIKYSLLEAAQLAVKHLNGTYVNGCCIKVQRLITRMSLDYEDIIKELEEDPENRDTIYVSGFMKPLTENFLQQQFQ</sequence>
<gene>
    <name evidence="7" type="ORF">SPARVUS_LOCUS13848403</name>
</gene>
<dbReference type="InterPro" id="IPR013520">
    <property type="entry name" value="Ribonucl_H"/>
</dbReference>
<keyword evidence="3" id="KW-0269">Exonuclease</keyword>
<dbReference type="PANTHER" id="PTHR12801">
    <property type="entry name" value="RNA EXONUCLEASE REXO1 / RECO3 FAMILY MEMBER-RELATED"/>
    <property type="match status" value="1"/>
</dbReference>
<dbReference type="InterPro" id="IPR036397">
    <property type="entry name" value="RNaseH_sf"/>
</dbReference>
<reference evidence="7" key="1">
    <citation type="submission" date="2023-05" db="EMBL/GenBank/DDBJ databases">
        <authorList>
            <person name="Stuckert A."/>
        </authorList>
    </citation>
    <scope>NUCLEOTIDE SEQUENCE</scope>
</reference>
<dbReference type="Pfam" id="PF00929">
    <property type="entry name" value="RNase_T"/>
    <property type="match status" value="1"/>
</dbReference>
<dbReference type="InterPro" id="IPR034922">
    <property type="entry name" value="REX1-like_exo"/>
</dbReference>